<feature type="compositionally biased region" description="Basic and acidic residues" evidence="1">
    <location>
        <begin position="304"/>
        <end position="314"/>
    </location>
</feature>
<feature type="compositionally biased region" description="Basic and acidic residues" evidence="1">
    <location>
        <begin position="356"/>
        <end position="365"/>
    </location>
</feature>
<accession>G8YPP4</accession>
<feature type="compositionally biased region" description="Basic and acidic residues" evidence="1">
    <location>
        <begin position="481"/>
        <end position="492"/>
    </location>
</feature>
<feature type="compositionally biased region" description="Polar residues" evidence="1">
    <location>
        <begin position="46"/>
        <end position="60"/>
    </location>
</feature>
<feature type="compositionally biased region" description="Basic residues" evidence="1">
    <location>
        <begin position="498"/>
        <end position="512"/>
    </location>
</feature>
<dbReference type="AlphaFoldDB" id="G8YPP4"/>
<evidence type="ECO:0000256" key="1">
    <source>
        <dbReference type="SAM" id="MobiDB-lite"/>
    </source>
</evidence>
<feature type="compositionally biased region" description="Basic and acidic residues" evidence="1">
    <location>
        <begin position="122"/>
        <end position="136"/>
    </location>
</feature>
<organism evidence="2 3">
    <name type="scientific">Pichia sorbitophila (strain ATCC MYA-4447 / BCRC 22081 / CBS 7064 / NBRC 10061 / NRRL Y-12695)</name>
    <name type="common">Hybrid yeast</name>
    <dbReference type="NCBI Taxonomy" id="559304"/>
    <lineage>
        <taxon>Eukaryota</taxon>
        <taxon>Fungi</taxon>
        <taxon>Dikarya</taxon>
        <taxon>Ascomycota</taxon>
        <taxon>Saccharomycotina</taxon>
        <taxon>Pichiomycetes</taxon>
        <taxon>Debaryomycetaceae</taxon>
        <taxon>Millerozyma</taxon>
    </lineage>
</organism>
<evidence type="ECO:0000313" key="2">
    <source>
        <dbReference type="EMBL" id="CCE78629.1"/>
    </source>
</evidence>
<dbReference type="STRING" id="559304.G8YPP4"/>
<protein>
    <submittedName>
        <fullName evidence="2">Piso0_000654 protein</fullName>
    </submittedName>
</protein>
<feature type="compositionally biased region" description="Basic and acidic residues" evidence="1">
    <location>
        <begin position="531"/>
        <end position="547"/>
    </location>
</feature>
<feature type="compositionally biased region" description="Polar residues" evidence="1">
    <location>
        <begin position="315"/>
        <end position="328"/>
    </location>
</feature>
<name>G8YPP4_PICSO</name>
<dbReference type="Proteomes" id="UP000005222">
    <property type="component" value="Chromosome D"/>
</dbReference>
<feature type="region of interest" description="Disordered" evidence="1">
    <location>
        <begin position="163"/>
        <end position="453"/>
    </location>
</feature>
<sequence length="576" mass="63563">MASITPSSDKVDTFLSNISTLSQERLKEDQERERLLQRNIDELRFSSRQGSPHKSSTLGLSHSGAYDRIEDGRLHNYGREMSFKPSKSETPPIKPKRPPQLPSRPSGTVAGNNKAPALPRRRYQEDSTYEDSKSDDENAPPLPRRRVADPISFDINLIQPIARNDISRNPKPAKLSDPMNRTIGEPRREKNGGLRSFLDMESEIKLGDTNTKELEKISTESKEVNSFPSSGSLKGPNKDVISPLDKPKKAPKPSYLAYSAKNSPPNSEDDSKNMIKPKVMPKPETSKTGTTRKVFGSLGSTPIIEDKKDPKTLPENKTSSPVSKTNKIGTVLSEERKSLSLKSAPPKPAKPPLKNFVEKDEEFLKNLKNNLGRKPPKPGKPSTDLSTKKGNDSVNEMTHTKKPEQVPEALAQLNKIRSVPATSSQSTDIKKDNAIIGKNMSSQSSSDLSAGQPLRAQLSSVLKAKSFPLSHASTLSSPQRSIKEAEKKEDTPNVKLSHTNKQRSKGPRRRLPRSISKAPLKSAAPVAVKTLQEDATKETKEKTDTKKTPPPVNKSKKPGFNKPLKTRLEVGQEVFI</sequence>
<feature type="compositionally biased region" description="Basic and acidic residues" evidence="1">
    <location>
        <begin position="65"/>
        <end position="82"/>
    </location>
</feature>
<dbReference type="eggNOG" id="ENOG502T6G2">
    <property type="taxonomic scope" value="Eukaryota"/>
</dbReference>
<reference evidence="2 3" key="1">
    <citation type="journal article" date="2012" name="G3 (Bethesda)">
        <title>Pichia sorbitophila, an interspecies yeast hybrid reveals early steps of genome resolution following polyploidization.</title>
        <authorList>
            <person name="Leh Louis V."/>
            <person name="Despons L."/>
            <person name="Friedrich A."/>
            <person name="Martin T."/>
            <person name="Durrens P."/>
            <person name="Casaregola S."/>
            <person name="Neuveglise C."/>
            <person name="Fairhead C."/>
            <person name="Marck C."/>
            <person name="Cruz J.A."/>
            <person name="Straub M.L."/>
            <person name="Kugler V."/>
            <person name="Sacerdot C."/>
            <person name="Uzunov Z."/>
            <person name="Thierry A."/>
            <person name="Weiss S."/>
            <person name="Bleykasten C."/>
            <person name="De Montigny J."/>
            <person name="Jacques N."/>
            <person name="Jung P."/>
            <person name="Lemaire M."/>
            <person name="Mallet S."/>
            <person name="Morel G."/>
            <person name="Richard G.F."/>
            <person name="Sarkar A."/>
            <person name="Savel G."/>
            <person name="Schacherer J."/>
            <person name="Seret M.L."/>
            <person name="Talla E."/>
            <person name="Samson G."/>
            <person name="Jubin C."/>
            <person name="Poulain J."/>
            <person name="Vacherie B."/>
            <person name="Barbe V."/>
            <person name="Pelletier E."/>
            <person name="Sherman D.J."/>
            <person name="Westhof E."/>
            <person name="Weissenbach J."/>
            <person name="Baret P.V."/>
            <person name="Wincker P."/>
            <person name="Gaillardin C."/>
            <person name="Dujon B."/>
            <person name="Souciet J.L."/>
        </authorList>
    </citation>
    <scope>NUCLEOTIDE SEQUENCE [LARGE SCALE GENOMIC DNA]</scope>
    <source>
        <strain evidence="3">ATCC MYA-4447 / BCRC 22081 / CBS 7064 / NBRC 10061 / NRRL Y-12695</strain>
    </source>
</reference>
<feature type="compositionally biased region" description="Basic and acidic residues" evidence="1">
    <location>
        <begin position="202"/>
        <end position="223"/>
    </location>
</feature>
<dbReference type="OrthoDB" id="6375767at2759"/>
<gene>
    <name evidence="2" type="primary">Piso0_000654</name>
    <name evidence="2" type="ORF">GNLVRS01_PISO0D01213g</name>
</gene>
<dbReference type="HOGENOM" id="CLU_028609_0_0_1"/>
<feature type="compositionally biased region" description="Polar residues" evidence="1">
    <location>
        <begin position="471"/>
        <end position="480"/>
    </location>
</feature>
<evidence type="ECO:0000313" key="3">
    <source>
        <dbReference type="Proteomes" id="UP000005222"/>
    </source>
</evidence>
<dbReference type="InParanoid" id="G8YPP4"/>
<keyword evidence="3" id="KW-1185">Reference proteome</keyword>
<proteinExistence type="predicted"/>
<dbReference type="OMA" id="RPINHET"/>
<feature type="region of interest" description="Disordered" evidence="1">
    <location>
        <begin position="42"/>
        <end position="150"/>
    </location>
</feature>
<feature type="region of interest" description="Disordered" evidence="1">
    <location>
        <begin position="466"/>
        <end position="565"/>
    </location>
</feature>
<dbReference type="EMBL" id="FO082056">
    <property type="protein sequence ID" value="CCE78629.1"/>
    <property type="molecule type" value="Genomic_DNA"/>
</dbReference>